<feature type="domain" description="DNA circulation N-terminal" evidence="1">
    <location>
        <begin position="12"/>
        <end position="97"/>
    </location>
</feature>
<dbReference type="PATRIC" id="fig|318683.6.peg.3400"/>
<name>A0A149TMD8_9PROT</name>
<dbReference type="RefSeq" id="WP_062106187.1">
    <property type="nucleotide sequence ID" value="NZ_LHZR01000083.1"/>
</dbReference>
<proteinExistence type="predicted"/>
<evidence type="ECO:0000259" key="1">
    <source>
        <dbReference type="Pfam" id="PF07157"/>
    </source>
</evidence>
<accession>A0A149TMD8</accession>
<protein>
    <recommendedName>
        <fullName evidence="1">DNA circulation N-terminal domain-containing protein</fullName>
    </recommendedName>
</protein>
<evidence type="ECO:0000313" key="3">
    <source>
        <dbReference type="Proteomes" id="UP000075636"/>
    </source>
</evidence>
<gene>
    <name evidence="2" type="ORF">AD945_02445</name>
</gene>
<dbReference type="AlphaFoldDB" id="A0A149TMD8"/>
<organism evidence="2 3">
    <name type="scientific">Gluconobacter albidus</name>
    <dbReference type="NCBI Taxonomy" id="318683"/>
    <lineage>
        <taxon>Bacteria</taxon>
        <taxon>Pseudomonadati</taxon>
        <taxon>Pseudomonadota</taxon>
        <taxon>Alphaproteobacteria</taxon>
        <taxon>Acetobacterales</taxon>
        <taxon>Acetobacteraceae</taxon>
        <taxon>Gluconobacter</taxon>
    </lineage>
</organism>
<reference evidence="2 3" key="1">
    <citation type="submission" date="2015-06" db="EMBL/GenBank/DDBJ databases">
        <title>Improved classification and identification of acetic acid bacteria using matrix-assisted laser desorption/ionization time-of-flight mass spectrometry; Gluconobacter nephelii and Gluconobacter uchimurae are later heterotypic synonyms of Gluconobacter japonicus and Gluconobacter oxydans, respectively.</title>
        <authorList>
            <person name="Li L."/>
            <person name="Cleenwerck I."/>
            <person name="De Vuyst L."/>
            <person name="Vandamme P."/>
        </authorList>
    </citation>
    <scope>NUCLEOTIDE SEQUENCE [LARGE SCALE GENOMIC DNA]</scope>
    <source>
        <strain evidence="2 3">LMG 1768</strain>
    </source>
</reference>
<dbReference type="Proteomes" id="UP000075636">
    <property type="component" value="Unassembled WGS sequence"/>
</dbReference>
<comment type="caution">
    <text evidence="2">The sequence shown here is derived from an EMBL/GenBank/DDBJ whole genome shotgun (WGS) entry which is preliminary data.</text>
</comment>
<evidence type="ECO:0000313" key="2">
    <source>
        <dbReference type="EMBL" id="KXV50236.1"/>
    </source>
</evidence>
<dbReference type="Pfam" id="PF07157">
    <property type="entry name" value="DNA_circ_N"/>
    <property type="match status" value="1"/>
</dbReference>
<dbReference type="EMBL" id="LHZR01000083">
    <property type="protein sequence ID" value="KXV50236.1"/>
    <property type="molecule type" value="Genomic_DNA"/>
</dbReference>
<sequence length="432" mass="44877">MSGTLARTAAEYLQCSFRGVPFVVIGSGGSNGRKQAEHGYPGRAGVWEEDLGKKARRYRILGFVSGDLAYVQRDALVIASEQAGNGLLVHPSIGTIQAACTRFEWRERDGRLNVVDLEFEFVEQKNLLSTLIVTSLHAAVAVARIALSSASSSSYSSRTSSAFATGGSAIAAARSVAAGWGEGAVSAIGSSEAMQSAVSVLPGTYGRYASGSGAKTDATATEDSVLEALSASRGAIEEDAEAIIGFTTAAGISSAVQALTEALREAIADPGVQISLLWPLASCSVDVISSTAPIGAALATAQTETAALCRRAALASIAQACSDWSPASSEDAEAMCSRVVALFEAEELLAADAQDDTSWASLKALRVQVSQDLVKRAAKLPDIVTIERNAPLPALMLAQQLYADGTRSDDLVSRANPVHPAFMPIQFEALSS</sequence>
<dbReference type="OrthoDB" id="378644at2"/>
<dbReference type="InterPro" id="IPR009826">
    <property type="entry name" value="DNA_circ_N"/>
</dbReference>